<protein>
    <recommendedName>
        <fullName evidence="1">AAA+ ATPase domain-containing protein</fullName>
    </recommendedName>
</protein>
<dbReference type="AlphaFoldDB" id="A0A1M7QUK1"/>
<organism evidence="2 3">
    <name type="scientific">Cyclobacterium lianum</name>
    <dbReference type="NCBI Taxonomy" id="388280"/>
    <lineage>
        <taxon>Bacteria</taxon>
        <taxon>Pseudomonadati</taxon>
        <taxon>Bacteroidota</taxon>
        <taxon>Cytophagia</taxon>
        <taxon>Cytophagales</taxon>
        <taxon>Cyclobacteriaceae</taxon>
        <taxon>Cyclobacterium</taxon>
    </lineage>
</organism>
<evidence type="ECO:0000313" key="2">
    <source>
        <dbReference type="EMBL" id="SHN35392.1"/>
    </source>
</evidence>
<feature type="domain" description="AAA+ ATPase" evidence="1">
    <location>
        <begin position="30"/>
        <end position="144"/>
    </location>
</feature>
<dbReference type="EMBL" id="FRCY01000026">
    <property type="protein sequence ID" value="SHN35392.1"/>
    <property type="molecule type" value="Genomic_DNA"/>
</dbReference>
<accession>A0A1M7QUK1</accession>
<keyword evidence="3" id="KW-1185">Reference proteome</keyword>
<proteinExistence type="predicted"/>
<dbReference type="PANTHER" id="PTHR42990:SF1">
    <property type="entry name" value="AAA+ ATPASE DOMAIN-CONTAINING PROTEIN"/>
    <property type="match status" value="1"/>
</dbReference>
<dbReference type="RefSeq" id="WP_073098332.1">
    <property type="nucleotide sequence ID" value="NZ_FRCY01000026.1"/>
</dbReference>
<evidence type="ECO:0000259" key="1">
    <source>
        <dbReference type="SMART" id="SM00382"/>
    </source>
</evidence>
<dbReference type="OrthoDB" id="9768467at2"/>
<name>A0A1M7QUK1_9BACT</name>
<dbReference type="InterPro" id="IPR027417">
    <property type="entry name" value="P-loop_NTPase"/>
</dbReference>
<dbReference type="Proteomes" id="UP000184513">
    <property type="component" value="Unassembled WGS sequence"/>
</dbReference>
<evidence type="ECO:0000313" key="3">
    <source>
        <dbReference type="Proteomes" id="UP000184513"/>
    </source>
</evidence>
<reference evidence="2 3" key="1">
    <citation type="submission" date="2016-11" db="EMBL/GenBank/DDBJ databases">
        <authorList>
            <person name="Jaros S."/>
            <person name="Januszkiewicz K."/>
            <person name="Wedrychowicz H."/>
        </authorList>
    </citation>
    <scope>NUCLEOTIDE SEQUENCE [LARGE SCALE GENOMIC DNA]</scope>
    <source>
        <strain evidence="2 3">CGMCC 1.6102</strain>
    </source>
</reference>
<dbReference type="InterPro" id="IPR003593">
    <property type="entry name" value="AAA+_ATPase"/>
</dbReference>
<dbReference type="SUPFAM" id="SSF52540">
    <property type="entry name" value="P-loop containing nucleoside triphosphate hydrolases"/>
    <property type="match status" value="1"/>
</dbReference>
<dbReference type="SMART" id="SM00382">
    <property type="entry name" value="AAA"/>
    <property type="match status" value="1"/>
</dbReference>
<gene>
    <name evidence="2" type="ORF">SAMN04488057_12614</name>
</gene>
<dbReference type="InterPro" id="IPR041682">
    <property type="entry name" value="AAA_14"/>
</dbReference>
<sequence>MEALIELHIKLIAALKSTFTRSIYHQIDWGNRLIGIIGARGTGKTTLLLQRIKKEYPRSTESLYVSLDHIWFSNHTLIDLVDGFAKAGGNILFIDEVHKYSNWSVEIKNIYDFYPELKVVFTGSSLLEILNSRADLSRRALVYEIQGLSFREYLNMVTGNNLPVINLEALLQEHVEYASDISQSVRPLKYFPEYLRTGYYPFFKDFKDLYGVQVLAIINLIIEIELPLMRKVDIAYANKIKQLLSIIADAVPFVPNVSKLSRKIGINRQTLLAYLHYLEESRLTKSIYRETEGVSLLQKPEKLFLENTNLSFALGKNVDLGNLRETFFLNQLSYVHKVNYPDTLDFLVDQKHLFEIGGKDKKINPSDKKAIYIAADDVEVGFGNKIPLWLFGFLY</sequence>
<dbReference type="STRING" id="388280.SAMN04488057_12614"/>
<dbReference type="PANTHER" id="PTHR42990">
    <property type="entry name" value="ATPASE"/>
    <property type="match status" value="1"/>
</dbReference>
<dbReference type="Pfam" id="PF13173">
    <property type="entry name" value="AAA_14"/>
    <property type="match status" value="1"/>
</dbReference>